<dbReference type="EMBL" id="VYSG01000003">
    <property type="protein sequence ID" value="NEG70404.1"/>
    <property type="molecule type" value="Genomic_DNA"/>
</dbReference>
<evidence type="ECO:0000256" key="8">
    <source>
        <dbReference type="ARBA" id="ARBA00023204"/>
    </source>
</evidence>
<keyword evidence="4 9" id="KW-0378">Hydrolase</keyword>
<comment type="caution">
    <text evidence="12">The sequence shown here is derived from an EMBL/GenBank/DDBJ whole genome shotgun (WGS) entry which is preliminary data.</text>
</comment>
<evidence type="ECO:0000256" key="9">
    <source>
        <dbReference type="PROSITE-ProRule" id="PRU00560"/>
    </source>
</evidence>
<evidence type="ECO:0000313" key="12">
    <source>
        <dbReference type="EMBL" id="NEG70404.1"/>
    </source>
</evidence>
<evidence type="ECO:0000256" key="10">
    <source>
        <dbReference type="SAM" id="MobiDB-lite"/>
    </source>
</evidence>
<dbReference type="GO" id="GO:0004527">
    <property type="term" value="F:exonuclease activity"/>
    <property type="evidence" value="ECO:0007669"/>
    <property type="project" value="UniProtKB-KW"/>
</dbReference>
<gene>
    <name evidence="12" type="ORF">F6S87_07315</name>
</gene>
<keyword evidence="6" id="KW-0269">Exonuclease</keyword>
<keyword evidence="5 9" id="KW-0347">Helicase</keyword>
<keyword evidence="13" id="KW-1185">Reference proteome</keyword>
<reference evidence="12 13" key="1">
    <citation type="submission" date="2019-09" db="EMBL/GenBank/DDBJ databases">
        <title>Phylogenetic characterization of a novel taxon of the genus Bifidobacterium: Bifidobacterium choloepi sp. nov.</title>
        <authorList>
            <person name="Modesto M."/>
            <person name="Satti M."/>
        </authorList>
    </citation>
    <scope>NUCLEOTIDE SEQUENCE [LARGE SCALE GENOMIC DNA]</scope>
    <source>
        <strain evidence="12 13">BRDM6</strain>
    </source>
</reference>
<dbReference type="GO" id="GO:0005829">
    <property type="term" value="C:cytosol"/>
    <property type="evidence" value="ECO:0007669"/>
    <property type="project" value="TreeGrafter"/>
</dbReference>
<evidence type="ECO:0000256" key="6">
    <source>
        <dbReference type="ARBA" id="ARBA00022839"/>
    </source>
</evidence>
<dbReference type="Gene3D" id="3.40.50.300">
    <property type="entry name" value="P-loop containing nucleotide triphosphate hydrolases"/>
    <property type="match status" value="2"/>
</dbReference>
<dbReference type="InterPro" id="IPR000212">
    <property type="entry name" value="DNA_helicase_UvrD/REP"/>
</dbReference>
<dbReference type="InterPro" id="IPR038726">
    <property type="entry name" value="PDDEXK_AddAB-type"/>
</dbReference>
<dbReference type="RefSeq" id="WP_163227994.1">
    <property type="nucleotide sequence ID" value="NZ_VYSG01000003.1"/>
</dbReference>
<evidence type="ECO:0000256" key="7">
    <source>
        <dbReference type="ARBA" id="ARBA00022840"/>
    </source>
</evidence>
<evidence type="ECO:0000256" key="4">
    <source>
        <dbReference type="ARBA" id="ARBA00022801"/>
    </source>
</evidence>
<keyword evidence="7 9" id="KW-0067">ATP-binding</keyword>
<dbReference type="Proteomes" id="UP000469292">
    <property type="component" value="Unassembled WGS sequence"/>
</dbReference>
<feature type="region of interest" description="Disordered" evidence="10">
    <location>
        <begin position="1157"/>
        <end position="1178"/>
    </location>
</feature>
<accession>A0A6I5NGJ9</accession>
<dbReference type="GO" id="GO:0033202">
    <property type="term" value="C:DNA helicase complex"/>
    <property type="evidence" value="ECO:0007669"/>
    <property type="project" value="TreeGrafter"/>
</dbReference>
<keyword evidence="3" id="KW-0227">DNA damage</keyword>
<evidence type="ECO:0000259" key="11">
    <source>
        <dbReference type="PROSITE" id="PS51198"/>
    </source>
</evidence>
<evidence type="ECO:0000256" key="3">
    <source>
        <dbReference type="ARBA" id="ARBA00022763"/>
    </source>
</evidence>
<dbReference type="Pfam" id="PF12705">
    <property type="entry name" value="PDDEXK_1"/>
    <property type="match status" value="1"/>
</dbReference>
<sequence length="1620" mass="173173">MERTTTERPEAARATEQTTVLVTGAPCSGKTEAAYRLMLGEIGRHGESRVVMCVPDRQTADRLSDRLIRDLHVVSQARPVTTLNALAFRIVTDYGKATGKPLPRLLNGAEQDAMLRRVLATHVAEAERGEAGDCATCRLLADYFASADWSRIVLDGSVSGAAAGSASGAGAAVGAAGMAGTPVATGESSHVRDTASMFVAGISDMFVDQLRDMLARIDETSGGDGLDEDAFLAAVGNQGLRGDRLRIQWRLAFALRREYLAAVRRRYPHEYRLDASQLLAQGAHLVRMLAAGGDGTGKDSAGAAPSGSAAGSAIGGTADGTIASVLPKAVIVDDFQDVTLAGLAFLEALADAGVELALAGNPDESVQTFRGSYPDFLFREARRRLRAEPLRLPYRPLVDGSIGNDSSAETTAETTGNADAAGIVPDNADADRTLLIDDLKEQVRQMEAAEREGSADVLPEEEHEPTMLETVAARVSLSIAAQEPTDVAMPNRPGKMPAFPGSYPIARLADDDPRRRDGTVRAALYRSSREQLDDIVWQCKTLHLDPATATPWNDMAVVMHDNAAIRELGERLRRDGVPVRYSSVTQPLADEPFVRALFALIELAELRNDGLASRLGSPAMKNDSSDEGGARTAGAAVHRGMTMRQLAKYVRTRVQAIAESPLVAAGATRHAAGAPLRPETIDTTMRSLEALASLVAGNEQATEAAGTTAEGALVPKLIGEWDDLKATLAGDEADAGNDGATVTVDESLIDSEAGENDLPFGRDAMLLMLAAGDGAMTADGTADSASAAGSAAGGAADTPESDVLAAIEAVVGSRSAASQADAYAHLWKLVGDVAGELRRLDDPAPQYALFAAWQAAGVAERWQEEALFNTPAGRAANDRLDVAMRLFAYAEGAAGTPDVDTFIEQVRQLNIQADSLAKTAPVDQAVTLTTPAGAAGRHWPVVWLPGVQQGTWPNLATRNTMFGGEDLVDIRLYGTLDSGREVATGLKDLALRKTLADEQKSLLVALTRATAQVRIGAVLDDAAVPSDFLYGYLPEWFDRDRDADPDSRQYTMPGQLPANDSEKTGALDADMRGLVAMARSILATADPESPEAVDAARTLALLVANGVTEANPSTWPFTDNRGTVDEVTPPEPEDGAQAAQVGVPTARWPDPFAAGTIHSRGGMAGESSSHGSDDTAHRPRIVTLSPSQVDSIWNCPVCWMLDKQFSGPQASNVSSDFGTLLHAVAEFGSAQGYDRLEFLERVDADDDVEGVTSETHVERRVDEATDGMFDYYRTLRKDPLEIDDLEERHRMVRRDERARDAIRHVAEYFVRANTASYPLRNTENFSAGVLEEVGDEMPFAARFSLQDIADAYNAVPLVRQPLTAANMRALLGVFVGAQKPGDWPDGMADDLEIRLTGRIDRMERRRDGDGAEHVRLVDYKTGFKPGAAVTFDDLQLVCYQLGLAFPESAHRRGTAALAAMPPLSGAMLFHVMADEFPAPYGRTEKTMAAESYFQEPLFRGGALNVMPMTPRAGVKSIPAEFRSVDVPMPEGLNEQQWAEFMQLFGHNGDSMAAWALAMIARVFYAAAASVSDSVVAEPQAGHLLYCQRKSPLSNVCPACGEKLATVYETIENPHRLGSGQ</sequence>
<dbReference type="GO" id="GO:0000725">
    <property type="term" value="P:recombinational repair"/>
    <property type="evidence" value="ECO:0007669"/>
    <property type="project" value="TreeGrafter"/>
</dbReference>
<dbReference type="PROSITE" id="PS51198">
    <property type="entry name" value="UVRD_HELICASE_ATP_BIND"/>
    <property type="match status" value="1"/>
</dbReference>
<dbReference type="GO" id="GO:0003677">
    <property type="term" value="F:DNA binding"/>
    <property type="evidence" value="ECO:0007669"/>
    <property type="project" value="InterPro"/>
</dbReference>
<organism evidence="12 13">
    <name type="scientific">Bifidobacterium choloepi</name>
    <dbReference type="NCBI Taxonomy" id="2614131"/>
    <lineage>
        <taxon>Bacteria</taxon>
        <taxon>Bacillati</taxon>
        <taxon>Actinomycetota</taxon>
        <taxon>Actinomycetes</taxon>
        <taxon>Bifidobacteriales</taxon>
        <taxon>Bifidobacteriaceae</taxon>
        <taxon>Bifidobacterium</taxon>
    </lineage>
</organism>
<feature type="domain" description="UvrD-like helicase ATP-binding" evidence="11">
    <location>
        <begin position="3"/>
        <end position="397"/>
    </location>
</feature>
<evidence type="ECO:0000256" key="2">
    <source>
        <dbReference type="ARBA" id="ARBA00022741"/>
    </source>
</evidence>
<dbReference type="InterPro" id="IPR014016">
    <property type="entry name" value="UvrD-like_ATP-bd"/>
</dbReference>
<dbReference type="PANTHER" id="PTHR11070:SF59">
    <property type="entry name" value="DNA 3'-5' HELICASE"/>
    <property type="match status" value="1"/>
</dbReference>
<dbReference type="InterPro" id="IPR027417">
    <property type="entry name" value="P-loop_NTPase"/>
</dbReference>
<keyword evidence="8" id="KW-0234">DNA repair</keyword>
<evidence type="ECO:0000256" key="1">
    <source>
        <dbReference type="ARBA" id="ARBA00022722"/>
    </source>
</evidence>
<name>A0A6I5NGJ9_9BIFI</name>
<evidence type="ECO:0000313" key="13">
    <source>
        <dbReference type="Proteomes" id="UP000469292"/>
    </source>
</evidence>
<feature type="binding site" evidence="9">
    <location>
        <begin position="24"/>
        <end position="31"/>
    </location>
    <ligand>
        <name>ATP</name>
        <dbReference type="ChEBI" id="CHEBI:30616"/>
    </ligand>
</feature>
<dbReference type="PANTHER" id="PTHR11070">
    <property type="entry name" value="UVRD / RECB / PCRA DNA HELICASE FAMILY MEMBER"/>
    <property type="match status" value="1"/>
</dbReference>
<proteinExistence type="predicted"/>
<keyword evidence="1" id="KW-0540">Nuclease</keyword>
<evidence type="ECO:0000256" key="5">
    <source>
        <dbReference type="ARBA" id="ARBA00022806"/>
    </source>
</evidence>
<feature type="region of interest" description="Disordered" evidence="10">
    <location>
        <begin position="1044"/>
        <end position="1064"/>
    </location>
</feature>
<dbReference type="GO" id="GO:0043138">
    <property type="term" value="F:3'-5' DNA helicase activity"/>
    <property type="evidence" value="ECO:0007669"/>
    <property type="project" value="TreeGrafter"/>
</dbReference>
<keyword evidence="2 9" id="KW-0547">Nucleotide-binding</keyword>
<feature type="region of interest" description="Disordered" evidence="10">
    <location>
        <begin position="401"/>
        <end position="425"/>
    </location>
</feature>
<dbReference type="SUPFAM" id="SSF52540">
    <property type="entry name" value="P-loop containing nucleoside triphosphate hydrolases"/>
    <property type="match status" value="1"/>
</dbReference>
<protein>
    <submittedName>
        <fullName evidence="12">AAA family ATPase</fullName>
    </submittedName>
</protein>
<dbReference type="GO" id="GO:0005524">
    <property type="term" value="F:ATP binding"/>
    <property type="evidence" value="ECO:0007669"/>
    <property type="project" value="UniProtKB-UniRule"/>
</dbReference>
<feature type="compositionally biased region" description="Polar residues" evidence="10">
    <location>
        <begin position="403"/>
        <end position="417"/>
    </location>
</feature>